<comment type="caution">
    <text evidence="2">The sequence shown here is derived from an EMBL/GenBank/DDBJ whole genome shotgun (WGS) entry which is preliminary data.</text>
</comment>
<feature type="region of interest" description="Disordered" evidence="1">
    <location>
        <begin position="71"/>
        <end position="102"/>
    </location>
</feature>
<dbReference type="AlphaFoldDB" id="A0A9D4HFG8"/>
<organism evidence="2 3">
    <name type="scientific">Dreissena polymorpha</name>
    <name type="common">Zebra mussel</name>
    <name type="synonym">Mytilus polymorpha</name>
    <dbReference type="NCBI Taxonomy" id="45954"/>
    <lineage>
        <taxon>Eukaryota</taxon>
        <taxon>Metazoa</taxon>
        <taxon>Spiralia</taxon>
        <taxon>Lophotrochozoa</taxon>
        <taxon>Mollusca</taxon>
        <taxon>Bivalvia</taxon>
        <taxon>Autobranchia</taxon>
        <taxon>Heteroconchia</taxon>
        <taxon>Euheterodonta</taxon>
        <taxon>Imparidentia</taxon>
        <taxon>Neoheterodontei</taxon>
        <taxon>Myida</taxon>
        <taxon>Dreissenoidea</taxon>
        <taxon>Dreissenidae</taxon>
        <taxon>Dreissena</taxon>
    </lineage>
</organism>
<evidence type="ECO:0000313" key="3">
    <source>
        <dbReference type="Proteomes" id="UP000828390"/>
    </source>
</evidence>
<evidence type="ECO:0000313" key="2">
    <source>
        <dbReference type="EMBL" id="KAH3715699.1"/>
    </source>
</evidence>
<feature type="compositionally biased region" description="Polar residues" evidence="1">
    <location>
        <begin position="92"/>
        <end position="102"/>
    </location>
</feature>
<sequence length="102" mass="11604">MANNMKLTEWRWKQENDQLIQIMTQISTAPDALLNIIHCIFDVGFKLSRCSCRRYGLPFTAVCGPCLTENGGDNPHDSQEVCTENKEDNKRQSATATPNEYH</sequence>
<name>A0A9D4HFG8_DREPO</name>
<reference evidence="2" key="2">
    <citation type="submission" date="2020-11" db="EMBL/GenBank/DDBJ databases">
        <authorList>
            <person name="McCartney M.A."/>
            <person name="Auch B."/>
            <person name="Kono T."/>
            <person name="Mallez S."/>
            <person name="Becker A."/>
            <person name="Gohl D.M."/>
            <person name="Silverstein K.A.T."/>
            <person name="Koren S."/>
            <person name="Bechman K.B."/>
            <person name="Herman A."/>
            <person name="Abrahante J.E."/>
            <person name="Garbe J."/>
        </authorList>
    </citation>
    <scope>NUCLEOTIDE SEQUENCE</scope>
    <source>
        <strain evidence="2">Duluth1</strain>
        <tissue evidence="2">Whole animal</tissue>
    </source>
</reference>
<protein>
    <submittedName>
        <fullName evidence="2">Uncharacterized protein</fullName>
    </submittedName>
</protein>
<proteinExistence type="predicted"/>
<dbReference type="EMBL" id="JAIWYP010000013">
    <property type="protein sequence ID" value="KAH3715699.1"/>
    <property type="molecule type" value="Genomic_DNA"/>
</dbReference>
<keyword evidence="3" id="KW-1185">Reference proteome</keyword>
<gene>
    <name evidence="2" type="ORF">DPMN_058411</name>
</gene>
<dbReference type="Proteomes" id="UP000828390">
    <property type="component" value="Unassembled WGS sequence"/>
</dbReference>
<reference evidence="2" key="1">
    <citation type="journal article" date="2019" name="bioRxiv">
        <title>The Genome of the Zebra Mussel, Dreissena polymorpha: A Resource for Invasive Species Research.</title>
        <authorList>
            <person name="McCartney M.A."/>
            <person name="Auch B."/>
            <person name="Kono T."/>
            <person name="Mallez S."/>
            <person name="Zhang Y."/>
            <person name="Obille A."/>
            <person name="Becker A."/>
            <person name="Abrahante J.E."/>
            <person name="Garbe J."/>
            <person name="Badalamenti J.P."/>
            <person name="Herman A."/>
            <person name="Mangelson H."/>
            <person name="Liachko I."/>
            <person name="Sullivan S."/>
            <person name="Sone E.D."/>
            <person name="Koren S."/>
            <person name="Silverstein K.A.T."/>
            <person name="Beckman K.B."/>
            <person name="Gohl D.M."/>
        </authorList>
    </citation>
    <scope>NUCLEOTIDE SEQUENCE</scope>
    <source>
        <strain evidence="2">Duluth1</strain>
        <tissue evidence="2">Whole animal</tissue>
    </source>
</reference>
<accession>A0A9D4HFG8</accession>
<evidence type="ECO:0000256" key="1">
    <source>
        <dbReference type="SAM" id="MobiDB-lite"/>
    </source>
</evidence>
<feature type="compositionally biased region" description="Basic and acidic residues" evidence="1">
    <location>
        <begin position="74"/>
        <end position="91"/>
    </location>
</feature>